<feature type="domain" description="Sulfatase N-terminal" evidence="5">
    <location>
        <begin position="21"/>
        <end position="323"/>
    </location>
</feature>
<dbReference type="Pfam" id="PF00884">
    <property type="entry name" value="Sulfatase"/>
    <property type="match status" value="1"/>
</dbReference>
<dbReference type="AlphaFoldDB" id="A0A0D3KI16"/>
<dbReference type="SUPFAM" id="SSF53649">
    <property type="entry name" value="Alkaline phosphatase-like"/>
    <property type="match status" value="1"/>
</dbReference>
<evidence type="ECO:0000256" key="2">
    <source>
        <dbReference type="ARBA" id="ARBA00022837"/>
    </source>
</evidence>
<dbReference type="OMA" id="MYSTQMY"/>
<dbReference type="GO" id="GO:0046872">
    <property type="term" value="F:metal ion binding"/>
    <property type="evidence" value="ECO:0007669"/>
    <property type="project" value="UniProtKB-KW"/>
</dbReference>
<feature type="signal peptide" evidence="4">
    <location>
        <begin position="1"/>
        <end position="18"/>
    </location>
</feature>
<dbReference type="PANTHER" id="PTHR10342">
    <property type="entry name" value="ARYLSULFATASE"/>
    <property type="match status" value="1"/>
</dbReference>
<dbReference type="Proteomes" id="UP000013827">
    <property type="component" value="Unassembled WGS sequence"/>
</dbReference>
<accession>A0A0D3KI16</accession>
<keyword evidence="3" id="KW-0325">Glycoprotein</keyword>
<keyword evidence="4" id="KW-0732">Signal</keyword>
<evidence type="ECO:0000313" key="6">
    <source>
        <dbReference type="EnsemblProtists" id="EOD35401"/>
    </source>
</evidence>
<dbReference type="Gene3D" id="3.40.720.10">
    <property type="entry name" value="Alkaline Phosphatase, subunit A"/>
    <property type="match status" value="1"/>
</dbReference>
<dbReference type="HOGENOM" id="CLU_006332_10_1_1"/>
<dbReference type="CDD" id="cd16029">
    <property type="entry name" value="4-S"/>
    <property type="match status" value="1"/>
</dbReference>
<feature type="chain" id="PRO_5044272810" description="Sulfatase N-terminal domain-containing protein" evidence="4">
    <location>
        <begin position="19"/>
        <end position="566"/>
    </location>
</feature>
<organism evidence="6 7">
    <name type="scientific">Emiliania huxleyi (strain CCMP1516)</name>
    <dbReference type="NCBI Taxonomy" id="280463"/>
    <lineage>
        <taxon>Eukaryota</taxon>
        <taxon>Haptista</taxon>
        <taxon>Haptophyta</taxon>
        <taxon>Prymnesiophyceae</taxon>
        <taxon>Isochrysidales</taxon>
        <taxon>Noelaerhabdaceae</taxon>
        <taxon>Emiliania</taxon>
    </lineage>
</organism>
<dbReference type="PaxDb" id="2903-EOD35401"/>
<reference evidence="7" key="1">
    <citation type="journal article" date="2013" name="Nature">
        <title>Pan genome of the phytoplankton Emiliania underpins its global distribution.</title>
        <authorList>
            <person name="Read B.A."/>
            <person name="Kegel J."/>
            <person name="Klute M.J."/>
            <person name="Kuo A."/>
            <person name="Lefebvre S.C."/>
            <person name="Maumus F."/>
            <person name="Mayer C."/>
            <person name="Miller J."/>
            <person name="Monier A."/>
            <person name="Salamov A."/>
            <person name="Young J."/>
            <person name="Aguilar M."/>
            <person name="Claverie J.M."/>
            <person name="Frickenhaus S."/>
            <person name="Gonzalez K."/>
            <person name="Herman E.K."/>
            <person name="Lin Y.C."/>
            <person name="Napier J."/>
            <person name="Ogata H."/>
            <person name="Sarno A.F."/>
            <person name="Shmutz J."/>
            <person name="Schroeder D."/>
            <person name="de Vargas C."/>
            <person name="Verret F."/>
            <person name="von Dassow P."/>
            <person name="Valentin K."/>
            <person name="Van de Peer Y."/>
            <person name="Wheeler G."/>
            <person name="Dacks J.B."/>
            <person name="Delwiche C.F."/>
            <person name="Dyhrman S.T."/>
            <person name="Glockner G."/>
            <person name="John U."/>
            <person name="Richards T."/>
            <person name="Worden A.Z."/>
            <person name="Zhang X."/>
            <person name="Grigoriev I.V."/>
            <person name="Allen A.E."/>
            <person name="Bidle K."/>
            <person name="Borodovsky M."/>
            <person name="Bowler C."/>
            <person name="Brownlee C."/>
            <person name="Cock J.M."/>
            <person name="Elias M."/>
            <person name="Gladyshev V.N."/>
            <person name="Groth M."/>
            <person name="Guda C."/>
            <person name="Hadaegh A."/>
            <person name="Iglesias-Rodriguez M.D."/>
            <person name="Jenkins J."/>
            <person name="Jones B.M."/>
            <person name="Lawson T."/>
            <person name="Leese F."/>
            <person name="Lindquist E."/>
            <person name="Lobanov A."/>
            <person name="Lomsadze A."/>
            <person name="Malik S.B."/>
            <person name="Marsh M.E."/>
            <person name="Mackinder L."/>
            <person name="Mock T."/>
            <person name="Mueller-Roeber B."/>
            <person name="Pagarete A."/>
            <person name="Parker M."/>
            <person name="Probert I."/>
            <person name="Quesneville H."/>
            <person name="Raines C."/>
            <person name="Rensing S.A."/>
            <person name="Riano-Pachon D.M."/>
            <person name="Richier S."/>
            <person name="Rokitta S."/>
            <person name="Shiraiwa Y."/>
            <person name="Soanes D.M."/>
            <person name="van der Giezen M."/>
            <person name="Wahlund T.M."/>
            <person name="Williams B."/>
            <person name="Wilson W."/>
            <person name="Wolfe G."/>
            <person name="Wurch L.L."/>
        </authorList>
    </citation>
    <scope>NUCLEOTIDE SEQUENCE</scope>
</reference>
<dbReference type="InterPro" id="IPR017850">
    <property type="entry name" value="Alkaline_phosphatase_core_sf"/>
</dbReference>
<dbReference type="RefSeq" id="XP_005787830.1">
    <property type="nucleotide sequence ID" value="XM_005787773.1"/>
</dbReference>
<dbReference type="STRING" id="2903.R1FIM5"/>
<evidence type="ECO:0000313" key="7">
    <source>
        <dbReference type="Proteomes" id="UP000013827"/>
    </source>
</evidence>
<dbReference type="eggNOG" id="KOG3867">
    <property type="taxonomic scope" value="Eukaryota"/>
</dbReference>
<proteinExistence type="predicted"/>
<sequence>MTVLCVVSVLSLLPFATSRPPHIVFIVSDDLGFNDVSFHGSNQIGTPNIDAIAADGITLMNYHVQPVCSPSRATFMSGRHVIHTGIYMPFRQGTPLRLNLSYSLLPQYLRRCCNYSSHMVGKWHLGQNVLAALPTGRGFETYLGYWSGAEDYVTHDTLGAYDFNDDARHEAGSAAAEVTLRPAVELNGTYSTAAMTARAVRVIEGFGGGGGLGGSLPRRPLFLYLPYQAVHWPLEAPPQYVDRYRGRTGGDTRRQLVCAMAKALDDGVGQVTAALKRRGMWDDSLVLFSSDNGGPTNGNEGTWSSNFPLRGGKNTLWEGGTRVVGAVSYEKLHATDWLPTLVAMASGRPPWTASIPPGEAPYLEGDGVDNWPMLRAGGAPGSSARDWLLYEVHPGDRWAPHSHGETWHPPPGEDSTATRYAVGERCDRSLRVGAAEAITLGRAQRKAGQCAEEYCLFNVTADACEYHDLAAERPADVARLLRRLDRFRATAVPVVRPEGCEPVRVPNSRWGAGFRGVSWQPCDGPMTPPGLTEVASAGRERRGEDLFVLVRGSGAASPSGRLESVA</sequence>
<evidence type="ECO:0000256" key="4">
    <source>
        <dbReference type="SAM" id="SignalP"/>
    </source>
</evidence>
<dbReference type="PANTHER" id="PTHR10342:SF274">
    <property type="entry name" value="ARYLSULFATASE B"/>
    <property type="match status" value="1"/>
</dbReference>
<keyword evidence="1" id="KW-0479">Metal-binding</keyword>
<evidence type="ECO:0000256" key="1">
    <source>
        <dbReference type="ARBA" id="ARBA00022723"/>
    </source>
</evidence>
<dbReference type="InterPro" id="IPR000917">
    <property type="entry name" value="Sulfatase_N"/>
</dbReference>
<dbReference type="InterPro" id="IPR047115">
    <property type="entry name" value="ARSB"/>
</dbReference>
<dbReference type="GeneID" id="17280671"/>
<reference evidence="6" key="2">
    <citation type="submission" date="2024-10" db="UniProtKB">
        <authorList>
            <consortium name="EnsemblProtists"/>
        </authorList>
    </citation>
    <scope>IDENTIFICATION</scope>
</reference>
<dbReference type="Gene3D" id="3.30.1120.10">
    <property type="match status" value="1"/>
</dbReference>
<dbReference type="KEGG" id="ehx:EMIHUDRAFT_462432"/>
<protein>
    <recommendedName>
        <fullName evidence="5">Sulfatase N-terminal domain-containing protein</fullName>
    </recommendedName>
</protein>
<evidence type="ECO:0000256" key="3">
    <source>
        <dbReference type="ARBA" id="ARBA00023180"/>
    </source>
</evidence>
<evidence type="ECO:0000259" key="5">
    <source>
        <dbReference type="Pfam" id="PF00884"/>
    </source>
</evidence>
<name>A0A0D3KI16_EMIH1</name>
<keyword evidence="2" id="KW-0106">Calcium</keyword>
<dbReference type="GO" id="GO:0008484">
    <property type="term" value="F:sulfuric ester hydrolase activity"/>
    <property type="evidence" value="ECO:0007669"/>
    <property type="project" value="InterPro"/>
</dbReference>
<keyword evidence="7" id="KW-1185">Reference proteome</keyword>
<dbReference type="EnsemblProtists" id="EOD35401">
    <property type="protein sequence ID" value="EOD35401"/>
    <property type="gene ID" value="EMIHUDRAFT_462432"/>
</dbReference>